<dbReference type="AlphaFoldDB" id="A0A1V8SUW4"/>
<dbReference type="InterPro" id="IPR019826">
    <property type="entry name" value="Carboxylesterase_B_AS"/>
</dbReference>
<evidence type="ECO:0000256" key="3">
    <source>
        <dbReference type="RuleBase" id="RU361235"/>
    </source>
</evidence>
<evidence type="ECO:0000259" key="4">
    <source>
        <dbReference type="Pfam" id="PF00135"/>
    </source>
</evidence>
<dbReference type="InterPro" id="IPR050309">
    <property type="entry name" value="Type-B_Carboxylest/Lipase"/>
</dbReference>
<sequence length="539" mass="58834">MRVLLSLTALAKVALAVQPIVHLPYATYRGTALSNGVSQWLGLRYAASPVGNLRFAAPQDVPRSQDFIEANAHGPTCLGTASNGAVSPQPSATSNEDCLFLDIYAPSNANRWSNLPVYFFIQGGGFNTNSNANYNGSGLVLASDSNIIVVNFNYRVGVYGFLASAEVSKGGSINNGLKDQRKALQWVQRYIRQFGGDPRKVTLAGDSAGAASVNLQLTAYGGRDDGLFRNSAAESQSFAAIRSVPESQFMYNNLTQRSGCASSGDTLACLRGLSASALQAVNFNVPFPGAADPPLYMYGPTLDYDFIKEYTYAAYTNGNFVRLPAIYGDDTNEGTIFTPRNTSSYEASSRFIKDQFPDFTKEQLDIVNYLYPVDNTPSFPDSGRFWRQVSDAYGEIRYICPGIYISEIYSKYNIPGWNYHWNVIDPPAAAAGTGVSHTIEVNAIWGPENTNGGAPASYRQGGVNYPIVSVVQGYWTSFVRSSDPNTYRASGTPQWEKWQQGNEYRRLKFETGATQMETVDQGQQGRCKYLSGIGLALKQ</sequence>
<comment type="similarity">
    <text evidence="1 3">Belongs to the type-B carboxylesterase/lipase family.</text>
</comment>
<comment type="caution">
    <text evidence="5">The sequence shown here is derived from an EMBL/GenBank/DDBJ whole genome shotgun (WGS) entry which is preliminary data.</text>
</comment>
<dbReference type="OrthoDB" id="408631at2759"/>
<dbReference type="PROSITE" id="PS00122">
    <property type="entry name" value="CARBOXYLESTERASE_B_1"/>
    <property type="match status" value="1"/>
</dbReference>
<keyword evidence="2 3" id="KW-0378">Hydrolase</keyword>
<dbReference type="STRING" id="1507870.A0A1V8SUW4"/>
<dbReference type="PROSITE" id="PS00941">
    <property type="entry name" value="CARBOXYLESTERASE_B_2"/>
    <property type="match status" value="1"/>
</dbReference>
<dbReference type="EC" id="3.1.1.-" evidence="3"/>
<dbReference type="GO" id="GO:0016787">
    <property type="term" value="F:hydrolase activity"/>
    <property type="evidence" value="ECO:0007669"/>
    <property type="project" value="UniProtKB-KW"/>
</dbReference>
<dbReference type="Pfam" id="PF00135">
    <property type="entry name" value="COesterase"/>
    <property type="match status" value="1"/>
</dbReference>
<evidence type="ECO:0000313" key="6">
    <source>
        <dbReference type="Proteomes" id="UP000192596"/>
    </source>
</evidence>
<evidence type="ECO:0000256" key="1">
    <source>
        <dbReference type="ARBA" id="ARBA00005964"/>
    </source>
</evidence>
<dbReference type="InterPro" id="IPR002018">
    <property type="entry name" value="CarbesteraseB"/>
</dbReference>
<keyword evidence="6" id="KW-1185">Reference proteome</keyword>
<keyword evidence="3" id="KW-0732">Signal</keyword>
<feature type="chain" id="PRO_5011811662" description="Carboxylic ester hydrolase" evidence="3">
    <location>
        <begin position="17"/>
        <end position="539"/>
    </location>
</feature>
<proteinExistence type="inferred from homology"/>
<feature type="domain" description="Carboxylesterase type B" evidence="4">
    <location>
        <begin position="18"/>
        <end position="518"/>
    </location>
</feature>
<dbReference type="InterPro" id="IPR029058">
    <property type="entry name" value="AB_hydrolase_fold"/>
</dbReference>
<accession>A0A1V8SUW4</accession>
<dbReference type="Proteomes" id="UP000192596">
    <property type="component" value="Unassembled WGS sequence"/>
</dbReference>
<dbReference type="PANTHER" id="PTHR11559">
    <property type="entry name" value="CARBOXYLESTERASE"/>
    <property type="match status" value="1"/>
</dbReference>
<evidence type="ECO:0000256" key="2">
    <source>
        <dbReference type="ARBA" id="ARBA00022801"/>
    </source>
</evidence>
<dbReference type="Gene3D" id="3.40.50.1820">
    <property type="entry name" value="alpha/beta hydrolase"/>
    <property type="match status" value="1"/>
</dbReference>
<name>A0A1V8SUW4_9PEZI</name>
<dbReference type="SUPFAM" id="SSF53474">
    <property type="entry name" value="alpha/beta-Hydrolases"/>
    <property type="match status" value="1"/>
</dbReference>
<evidence type="ECO:0000313" key="5">
    <source>
        <dbReference type="EMBL" id="OQO02840.1"/>
    </source>
</evidence>
<reference evidence="6" key="1">
    <citation type="submission" date="2017-03" db="EMBL/GenBank/DDBJ databases">
        <title>Genomes of endolithic fungi from Antarctica.</title>
        <authorList>
            <person name="Coleine C."/>
            <person name="Masonjones S."/>
            <person name="Stajich J.E."/>
        </authorList>
    </citation>
    <scope>NUCLEOTIDE SEQUENCE [LARGE SCALE GENOMIC DNA]</scope>
    <source>
        <strain evidence="6">CCFEE 5527</strain>
    </source>
</reference>
<gene>
    <name evidence="5" type="ORF">B0A48_11123</name>
</gene>
<organism evidence="5 6">
    <name type="scientific">Cryoendolithus antarcticus</name>
    <dbReference type="NCBI Taxonomy" id="1507870"/>
    <lineage>
        <taxon>Eukaryota</taxon>
        <taxon>Fungi</taxon>
        <taxon>Dikarya</taxon>
        <taxon>Ascomycota</taxon>
        <taxon>Pezizomycotina</taxon>
        <taxon>Dothideomycetes</taxon>
        <taxon>Dothideomycetidae</taxon>
        <taxon>Cladosporiales</taxon>
        <taxon>Cladosporiaceae</taxon>
        <taxon>Cryoendolithus</taxon>
    </lineage>
</organism>
<dbReference type="InterPro" id="IPR019819">
    <property type="entry name" value="Carboxylesterase_B_CS"/>
</dbReference>
<protein>
    <recommendedName>
        <fullName evidence="3">Carboxylic ester hydrolase</fullName>
        <ecNumber evidence="3">3.1.1.-</ecNumber>
    </recommendedName>
</protein>
<dbReference type="InParanoid" id="A0A1V8SUW4"/>
<dbReference type="EMBL" id="NAJO01000026">
    <property type="protein sequence ID" value="OQO02840.1"/>
    <property type="molecule type" value="Genomic_DNA"/>
</dbReference>
<feature type="signal peptide" evidence="3">
    <location>
        <begin position="1"/>
        <end position="16"/>
    </location>
</feature>